<dbReference type="GO" id="GO:0031930">
    <property type="term" value="P:mitochondria-nucleus signaling pathway"/>
    <property type="evidence" value="ECO:0007669"/>
    <property type="project" value="TreeGrafter"/>
</dbReference>
<dbReference type="Pfam" id="PF01535">
    <property type="entry name" value="PPR"/>
    <property type="match status" value="2"/>
</dbReference>
<dbReference type="SUPFAM" id="SSF51735">
    <property type="entry name" value="NAD(P)-binding Rossmann-fold domains"/>
    <property type="match status" value="1"/>
</dbReference>
<dbReference type="Gene3D" id="3.90.25.10">
    <property type="entry name" value="UDP-galactose 4-epimerase, domain 1"/>
    <property type="match status" value="1"/>
</dbReference>
<feature type="repeat" description="PPR" evidence="3">
    <location>
        <begin position="474"/>
        <end position="508"/>
    </location>
</feature>
<proteinExistence type="inferred from homology"/>
<keyword evidence="2" id="KW-0677">Repeat</keyword>
<dbReference type="InterPro" id="IPR002885">
    <property type="entry name" value="PPR_rpt"/>
</dbReference>
<dbReference type="InterPro" id="IPR036291">
    <property type="entry name" value="NAD(P)-bd_dom_sf"/>
</dbReference>
<dbReference type="GO" id="GO:0010019">
    <property type="term" value="P:chloroplast-nucleus signaling pathway"/>
    <property type="evidence" value="ECO:0007669"/>
    <property type="project" value="TreeGrafter"/>
</dbReference>
<name>A0A2I0WBJ5_9ASPA</name>
<dbReference type="Pfam" id="PF13812">
    <property type="entry name" value="PPR_3"/>
    <property type="match status" value="3"/>
</dbReference>
<feature type="repeat" description="PPR" evidence="3">
    <location>
        <begin position="963"/>
        <end position="997"/>
    </location>
</feature>
<sequence length="1100" mass="125369">MGHALAPGSVTFDEKMVVRKAIEEANIPFTYISANCFMGYFVGGLCQLGMIIPSTESVSLYGDGNVKDQEYAQQVGVAHFYHFFYEGCLTNFEIGNDRTAKAALLHTQSGNGEFIDRMGSLRIFVTSDVYESKRTVGSFRTYDPNVKDWSGNSFCVSQFGVGLTVRRWKGEYKYTSRCMDSLTSQRLEQFPKTFALRVVFLPSSCLNWCNLNPGSSRSEYIYIHALERDDLSSLQPELEGEFRPGVEDNATLMKGGCALTSPVSTLVQLRTCHQKSNVGEKNERKIWNRVHVMNKVAQRKVSKELSIRKVGSSKYIRNNGGCEAVLSAITPESSTKQCNFILKVLEQRNDEKAIHFFEWMKSNGKLKNNAAAYKLALRALARKEDWVGANLLLQEMTLASDLELNSEMFNQLIYACAKRRLAMWGAKWFRLMLQSGVQPNVSTIGMLMGLYQKTTNLSEAEFTFSFMRSCNLQCVIAYSAMVTIYTRLGLYDKSEEIISLMDKDGVLPNIENWLVRLNAYSQRGKLDEAETVLKSMTEAGFIPNIVAYNTLITGYGRMSNTKAAEKTFQCLKGAGLEPDETTYRSMIEGFGRNDNYKRTLWYYEQLKSAGFQPNSSNFHTMVNIQARHDYEKGIIQTLRDMKNAGCQYSSMLSSLLQAYKKAGRVEIIPSILQNSFYEDILLDPTACSILVVAYVQKSIFVEALQVLKEKKWEDSKFEENLYHLLICSFKEENQYENAIKTFHQMPKSEQNPNMQITCTMIGIYCAMNNFSQAENLYLMLKDSGISFDMIAYSVIVRMYMKSGSLKEACLVLDQMEKQNDIVPDTFLFRDMLRIYQQCSLLEKLANAYYWILRSGVTWDEQMYICVINCCGRALPIDEVSRLFDEMLQSGYACNTITFNVMLDIYGKAGVLRKARRVFSMARKQGMADVITYNTIIAAYGQSKDFKSMRSIAHRMETSGFPVSLEAYNCMLDAYGKENLMEEFSDILRKIKKASCSSDHYTYNIMMNIYGKKGWIEEVSQVLAELRRHGLEPDLYSYNTLIKAYGVAGMVEEAVNVVQEMRNKGVEPDRVTYTNIIAALQRNEKFLEAIKWSLWMKQMGI</sequence>
<dbReference type="SUPFAM" id="SSF81901">
    <property type="entry name" value="HCP-like"/>
    <property type="match status" value="1"/>
</dbReference>
<dbReference type="EMBL" id="KZ502793">
    <property type="protein sequence ID" value="PKU73035.1"/>
    <property type="molecule type" value="Genomic_DNA"/>
</dbReference>
<evidence type="ECO:0000313" key="5">
    <source>
        <dbReference type="Proteomes" id="UP000233837"/>
    </source>
</evidence>
<dbReference type="PROSITE" id="PS51375">
    <property type="entry name" value="PPR"/>
    <property type="match status" value="12"/>
</dbReference>
<feature type="repeat" description="PPR" evidence="3">
    <location>
        <begin position="1033"/>
        <end position="1067"/>
    </location>
</feature>
<dbReference type="GO" id="GO:0009507">
    <property type="term" value="C:chloroplast"/>
    <property type="evidence" value="ECO:0007669"/>
    <property type="project" value="TreeGrafter"/>
</dbReference>
<dbReference type="AlphaFoldDB" id="A0A2I0WBJ5"/>
<feature type="repeat" description="PPR" evidence="3">
    <location>
        <begin position="998"/>
        <end position="1032"/>
    </location>
</feature>
<evidence type="ECO:0000256" key="2">
    <source>
        <dbReference type="ARBA" id="ARBA00022737"/>
    </source>
</evidence>
<protein>
    <submittedName>
        <fullName evidence="4">Pentatricopeptide repeat-containing protein</fullName>
    </submittedName>
</protein>
<feature type="repeat" description="PPR" evidence="3">
    <location>
        <begin position="579"/>
        <end position="613"/>
    </location>
</feature>
<organism evidence="4 5">
    <name type="scientific">Dendrobium catenatum</name>
    <dbReference type="NCBI Taxonomy" id="906689"/>
    <lineage>
        <taxon>Eukaryota</taxon>
        <taxon>Viridiplantae</taxon>
        <taxon>Streptophyta</taxon>
        <taxon>Embryophyta</taxon>
        <taxon>Tracheophyta</taxon>
        <taxon>Spermatophyta</taxon>
        <taxon>Magnoliopsida</taxon>
        <taxon>Liliopsida</taxon>
        <taxon>Asparagales</taxon>
        <taxon>Orchidaceae</taxon>
        <taxon>Epidendroideae</taxon>
        <taxon>Malaxideae</taxon>
        <taxon>Dendrobiinae</taxon>
        <taxon>Dendrobium</taxon>
    </lineage>
</organism>
<feature type="repeat" description="PPR" evidence="3">
    <location>
        <begin position="928"/>
        <end position="962"/>
    </location>
</feature>
<accession>A0A2I0WBJ5</accession>
<dbReference type="Pfam" id="PF13041">
    <property type="entry name" value="PPR_2"/>
    <property type="match status" value="3"/>
</dbReference>
<feature type="repeat" description="PPR" evidence="3">
    <location>
        <begin position="405"/>
        <end position="439"/>
    </location>
</feature>
<gene>
    <name evidence="4" type="ORF">MA16_Dca024610</name>
</gene>
<dbReference type="FunFam" id="1.25.40.10:FF:003613">
    <property type="entry name" value="Pentatricopeptide repeat-containing protein At3g23020"/>
    <property type="match status" value="1"/>
</dbReference>
<dbReference type="NCBIfam" id="TIGR00756">
    <property type="entry name" value="PPR"/>
    <property type="match status" value="10"/>
</dbReference>
<evidence type="ECO:0000313" key="4">
    <source>
        <dbReference type="EMBL" id="PKU73035.1"/>
    </source>
</evidence>
<dbReference type="Proteomes" id="UP000233837">
    <property type="component" value="Unassembled WGS sequence"/>
</dbReference>
<evidence type="ECO:0000256" key="1">
    <source>
        <dbReference type="ARBA" id="ARBA00007626"/>
    </source>
</evidence>
<reference evidence="4 5" key="1">
    <citation type="journal article" date="2016" name="Sci. Rep.">
        <title>The Dendrobium catenatum Lindl. genome sequence provides insights into polysaccharide synthase, floral development and adaptive evolution.</title>
        <authorList>
            <person name="Zhang G.Q."/>
            <person name="Xu Q."/>
            <person name="Bian C."/>
            <person name="Tsai W.C."/>
            <person name="Yeh C.M."/>
            <person name="Liu K.W."/>
            <person name="Yoshida K."/>
            <person name="Zhang L.S."/>
            <person name="Chang S.B."/>
            <person name="Chen F."/>
            <person name="Shi Y."/>
            <person name="Su Y.Y."/>
            <person name="Zhang Y.Q."/>
            <person name="Chen L.J."/>
            <person name="Yin Y."/>
            <person name="Lin M."/>
            <person name="Huang H."/>
            <person name="Deng H."/>
            <person name="Wang Z.W."/>
            <person name="Zhu S.L."/>
            <person name="Zhao X."/>
            <person name="Deng C."/>
            <person name="Niu S.C."/>
            <person name="Huang J."/>
            <person name="Wang M."/>
            <person name="Liu G.H."/>
            <person name="Yang H.J."/>
            <person name="Xiao X.J."/>
            <person name="Hsiao Y.Y."/>
            <person name="Wu W.L."/>
            <person name="Chen Y.Y."/>
            <person name="Mitsuda N."/>
            <person name="Ohme-Takagi M."/>
            <person name="Luo Y.B."/>
            <person name="Van de Peer Y."/>
            <person name="Liu Z.J."/>
        </authorList>
    </citation>
    <scope>NUCLEOTIDE SEQUENCE [LARGE SCALE GENOMIC DNA]</scope>
    <source>
        <tissue evidence="4">The whole plant</tissue>
    </source>
</reference>
<feature type="repeat" description="PPR" evidence="3">
    <location>
        <begin position="859"/>
        <end position="893"/>
    </location>
</feature>
<dbReference type="Gene3D" id="1.25.40.10">
    <property type="entry name" value="Tetratricopeptide repeat domain"/>
    <property type="match status" value="6"/>
</dbReference>
<dbReference type="Gene3D" id="3.40.50.720">
    <property type="entry name" value="NAD(P)-binding Rossmann-like Domain"/>
    <property type="match status" value="1"/>
</dbReference>
<feature type="repeat" description="PPR" evidence="3">
    <location>
        <begin position="509"/>
        <end position="543"/>
    </location>
</feature>
<reference evidence="4 5" key="2">
    <citation type="journal article" date="2017" name="Nature">
        <title>The Apostasia genome and the evolution of orchids.</title>
        <authorList>
            <person name="Zhang G.Q."/>
            <person name="Liu K.W."/>
            <person name="Li Z."/>
            <person name="Lohaus R."/>
            <person name="Hsiao Y.Y."/>
            <person name="Niu S.C."/>
            <person name="Wang J.Y."/>
            <person name="Lin Y.C."/>
            <person name="Xu Q."/>
            <person name="Chen L.J."/>
            <person name="Yoshida K."/>
            <person name="Fujiwara S."/>
            <person name="Wang Z.W."/>
            <person name="Zhang Y.Q."/>
            <person name="Mitsuda N."/>
            <person name="Wang M."/>
            <person name="Liu G.H."/>
            <person name="Pecoraro L."/>
            <person name="Huang H.X."/>
            <person name="Xiao X.J."/>
            <person name="Lin M."/>
            <person name="Wu X.Y."/>
            <person name="Wu W.L."/>
            <person name="Chen Y.Y."/>
            <person name="Chang S.B."/>
            <person name="Sakamoto S."/>
            <person name="Ohme-Takagi M."/>
            <person name="Yagi M."/>
            <person name="Zeng S.J."/>
            <person name="Shen C.Y."/>
            <person name="Yeh C.M."/>
            <person name="Luo Y.B."/>
            <person name="Tsai W.C."/>
            <person name="Van de Peer Y."/>
            <person name="Liu Z.J."/>
        </authorList>
    </citation>
    <scope>NUCLEOTIDE SEQUENCE [LARGE SCALE GENOMIC DNA]</scope>
    <source>
        <tissue evidence="4">The whole plant</tissue>
    </source>
</reference>
<feature type="repeat" description="PPR" evidence="3">
    <location>
        <begin position="894"/>
        <end position="924"/>
    </location>
</feature>
<comment type="similarity">
    <text evidence="1">Belongs to the PPR family. P subfamily.</text>
</comment>
<keyword evidence="5" id="KW-1185">Reference proteome</keyword>
<dbReference type="InterPro" id="IPR011990">
    <property type="entry name" value="TPR-like_helical_dom_sf"/>
</dbReference>
<feature type="repeat" description="PPR" evidence="3">
    <location>
        <begin position="544"/>
        <end position="578"/>
    </location>
</feature>
<evidence type="ECO:0000256" key="3">
    <source>
        <dbReference type="PROSITE-ProRule" id="PRU00708"/>
    </source>
</evidence>
<feature type="repeat" description="PPR" evidence="3">
    <location>
        <begin position="788"/>
        <end position="822"/>
    </location>
</feature>
<dbReference type="PANTHER" id="PTHR47936">
    <property type="entry name" value="PPR_LONG DOMAIN-CONTAINING PROTEIN"/>
    <property type="match status" value="1"/>
</dbReference>
<dbReference type="STRING" id="906689.A0A2I0WBJ5"/>
<dbReference type="PANTHER" id="PTHR47936:SF1">
    <property type="entry name" value="PENTATRICOPEPTIDE REPEAT-CONTAINING PROTEIN GUN1, CHLOROPLASTIC"/>
    <property type="match status" value="1"/>
</dbReference>